<evidence type="ECO:0000313" key="3">
    <source>
        <dbReference type="Proteomes" id="UP000003111"/>
    </source>
</evidence>
<dbReference type="STRING" id="585531.HMPREF0063_10989"/>
<proteinExistence type="predicted"/>
<dbReference type="HOGENOM" id="CLU_613497_0_0_11"/>
<gene>
    <name evidence="2" type="ORF">HMPREF0063_10989</name>
</gene>
<organism evidence="2 3">
    <name type="scientific">Aeromicrobium marinum DSM 15272</name>
    <dbReference type="NCBI Taxonomy" id="585531"/>
    <lineage>
        <taxon>Bacteria</taxon>
        <taxon>Bacillati</taxon>
        <taxon>Actinomycetota</taxon>
        <taxon>Actinomycetes</taxon>
        <taxon>Propionibacteriales</taxon>
        <taxon>Nocardioidaceae</taxon>
        <taxon>Aeromicrobium</taxon>
    </lineage>
</organism>
<name>E2SAJ9_9ACTN</name>
<evidence type="ECO:0000256" key="1">
    <source>
        <dbReference type="SAM" id="MobiDB-lite"/>
    </source>
</evidence>
<protein>
    <submittedName>
        <fullName evidence="2">Uncharacterized protein</fullName>
    </submittedName>
</protein>
<comment type="caution">
    <text evidence="2">The sequence shown here is derived from an EMBL/GenBank/DDBJ whole genome shotgun (WGS) entry which is preliminary data.</text>
</comment>
<reference evidence="2" key="1">
    <citation type="submission" date="2010-08" db="EMBL/GenBank/DDBJ databases">
        <authorList>
            <person name="Muzny D."/>
            <person name="Qin X."/>
            <person name="Buhay C."/>
            <person name="Dugan-Rocha S."/>
            <person name="Ding Y."/>
            <person name="Chen G."/>
            <person name="Hawes A."/>
            <person name="Holder M."/>
            <person name="Jhangiani S."/>
            <person name="Johnson A."/>
            <person name="Khan Z."/>
            <person name="Li Z."/>
            <person name="Liu W."/>
            <person name="Liu X."/>
            <person name="Perez L."/>
            <person name="Shen H."/>
            <person name="Wang Q."/>
            <person name="Watt J."/>
            <person name="Xi L."/>
            <person name="Xin Y."/>
            <person name="Zhou J."/>
            <person name="Deng J."/>
            <person name="Jiang H."/>
            <person name="Liu Y."/>
            <person name="Qu J."/>
            <person name="Song X.-Z."/>
            <person name="Zhang L."/>
            <person name="Villasana D."/>
            <person name="Johnson A."/>
            <person name="Liu J."/>
            <person name="Liyanage D."/>
            <person name="Lorensuhewa L."/>
            <person name="Robinson T."/>
            <person name="Song A."/>
            <person name="Song B.-B."/>
            <person name="Dinh H."/>
            <person name="Thornton R."/>
            <person name="Coyle M."/>
            <person name="Francisco L."/>
            <person name="Jackson L."/>
            <person name="Javaid M."/>
            <person name="Korchina V."/>
            <person name="Kovar C."/>
            <person name="Mata R."/>
            <person name="Mathew T."/>
            <person name="Ngo R."/>
            <person name="Nguyen L."/>
            <person name="Nguyen N."/>
            <person name="Okwuonu G."/>
            <person name="Ongeri F."/>
            <person name="Pham C."/>
            <person name="Simmons D."/>
            <person name="Wilczek-Boney K."/>
            <person name="Hale W."/>
            <person name="Jakkamsetti A."/>
            <person name="Pham P."/>
            <person name="Ruth R."/>
            <person name="San Lucas F."/>
            <person name="Warren J."/>
            <person name="Zhang J."/>
            <person name="Zhao Z."/>
            <person name="Zhou C."/>
            <person name="Zhu D."/>
            <person name="Lee S."/>
            <person name="Bess C."/>
            <person name="Blankenburg K."/>
            <person name="Forbes L."/>
            <person name="Fu Q."/>
            <person name="Gubbala S."/>
            <person name="Hirani K."/>
            <person name="Jayaseelan J.C."/>
            <person name="Lara F."/>
            <person name="Munidasa M."/>
            <person name="Palculict T."/>
            <person name="Patil S."/>
            <person name="Pu L.-L."/>
            <person name="Saada N."/>
            <person name="Tang L."/>
            <person name="Weissenberger G."/>
            <person name="Zhu Y."/>
            <person name="Hemphill L."/>
            <person name="Shang Y."/>
            <person name="Youmans B."/>
            <person name="Ayvaz T."/>
            <person name="Ross M."/>
            <person name="Santibanez J."/>
            <person name="Aqrawi P."/>
            <person name="Gross S."/>
            <person name="Joshi V."/>
            <person name="Fowler G."/>
            <person name="Nazareth L."/>
            <person name="Reid J."/>
            <person name="Worley K."/>
            <person name="Petrosino J."/>
            <person name="Highlander S."/>
            <person name="Gibbs R."/>
        </authorList>
    </citation>
    <scope>NUCLEOTIDE SEQUENCE [LARGE SCALE GENOMIC DNA]</scope>
    <source>
        <strain evidence="2">DSM 15272</strain>
    </source>
</reference>
<accession>E2SAJ9</accession>
<dbReference type="EMBL" id="ACLF03000003">
    <property type="protein sequence ID" value="EFQ84273.1"/>
    <property type="molecule type" value="Genomic_DNA"/>
</dbReference>
<dbReference type="eggNOG" id="ENOG5033T09">
    <property type="taxonomic scope" value="Bacteria"/>
</dbReference>
<dbReference type="Proteomes" id="UP000003111">
    <property type="component" value="Unassembled WGS sequence"/>
</dbReference>
<dbReference type="AlphaFoldDB" id="E2SAJ9"/>
<feature type="region of interest" description="Disordered" evidence="1">
    <location>
        <begin position="104"/>
        <end position="149"/>
    </location>
</feature>
<sequence length="447" mass="48495">MLRIVSVNDFVPADSKLEAVTRLSALVGAPPEGLGPGSKERKTLLVNLAAALGLTVDTDADKPELARQISTLLGMAWTPDCWSAGHTITLVGLNRLLSGTHREVKRRETLSQGSSSRHPVPARSKLEAVTRISSLTDGPPQTLGPGSKERKSVLTDLADGLGAPVDVTLDKPRLAEALVNHLGGSWDDSCWSTGSTITLEGLNRVLIGAERRLKADSPVVGGMFSSPAKEAQALLAVVADAVPVRMDGRRSVEEMHAAESRHWAQDEWRGFYFEHIALPALVNGFGGGPTTVENTVFDYSLGEIWDLKCHGDDSPAAILNACEAIDTCLKTRGFGLLVLEGTTVLDDGEFREWQREFRVANGRPPKPRSRPAAYERRSKVAFVPARLDAFFFEDGRSFELAKEEGLVTVMSQGRQTDGSPRRPKYVLQTAKAEGTRFHVAHLPLPVR</sequence>
<keyword evidence="3" id="KW-1185">Reference proteome</keyword>
<evidence type="ECO:0000313" key="2">
    <source>
        <dbReference type="EMBL" id="EFQ84273.1"/>
    </source>
</evidence>